<dbReference type="HOGENOM" id="CLU_3237995_0_0_11"/>
<dbReference type="PATRIC" id="fig|1171373.8.peg.2751"/>
<reference evidence="1 2" key="1">
    <citation type="journal article" date="2012" name="BMC Genomics">
        <title>The genome sequence of Propionibacterium acidipropionici provides insights into its biotechnological and industrial potential.</title>
        <authorList>
            <person name="Parizzi L.P."/>
            <person name="Grassi M.C."/>
            <person name="Llerena L.A."/>
            <person name="Carazzolle M.F."/>
            <person name="Queiroz V.L."/>
            <person name="Lunardi I."/>
            <person name="Zeidler A.F."/>
            <person name="Teixeira P.J."/>
            <person name="Mieczkowski P."/>
            <person name="Rincones J."/>
            <person name="Pereira G.A."/>
        </authorList>
    </citation>
    <scope>NUCLEOTIDE SEQUENCE [LARGE SCALE GENOMIC DNA]</scope>
    <source>
        <strain evidence="2">ATCC 4875 / DSM 20272 / JCM 6432 / NBRC 12425 / NCIMB 8070</strain>
    </source>
</reference>
<evidence type="ECO:0000313" key="2">
    <source>
        <dbReference type="Proteomes" id="UP000000214"/>
    </source>
</evidence>
<sequence>MAARSLPGHGTWRRLSHPVFPFVGCSSTARLWTARHVALSPDG</sequence>
<gene>
    <name evidence="1" type="ordered locus">PACID_28000</name>
</gene>
<dbReference type="Proteomes" id="UP000000214">
    <property type="component" value="Chromosome"/>
</dbReference>
<dbReference type="KEGG" id="pbo:PACID_28000"/>
<dbReference type="EMBL" id="CP003493">
    <property type="protein sequence ID" value="AFV90567.1"/>
    <property type="molecule type" value="Genomic_DNA"/>
</dbReference>
<dbReference type="AlphaFoldDB" id="K7S7I6"/>
<name>K7S7I6_ACIA4</name>
<dbReference type="STRING" id="1171373.PACID_28000"/>
<organism evidence="1 2">
    <name type="scientific">Acidipropionibacterium acidipropionici (strain ATCC 4875 / DSM 20272 / JCM 6432 / NBRC 12425 / NCIMB 8070 / 4)</name>
    <name type="common">Propionibacterium acidipropionici</name>
    <dbReference type="NCBI Taxonomy" id="1171373"/>
    <lineage>
        <taxon>Bacteria</taxon>
        <taxon>Bacillati</taxon>
        <taxon>Actinomycetota</taxon>
        <taxon>Actinomycetes</taxon>
        <taxon>Propionibacteriales</taxon>
        <taxon>Propionibacteriaceae</taxon>
        <taxon>Acidipropionibacterium</taxon>
    </lineage>
</organism>
<proteinExistence type="predicted"/>
<protein>
    <submittedName>
        <fullName evidence="1">Uncharacterized protein</fullName>
    </submittedName>
</protein>
<evidence type="ECO:0000313" key="1">
    <source>
        <dbReference type="EMBL" id="AFV90567.1"/>
    </source>
</evidence>
<accession>K7S7I6</accession>